<name>A0ABT8X3E8_9FLAO</name>
<evidence type="ECO:0000313" key="2">
    <source>
        <dbReference type="Proteomes" id="UP001176891"/>
    </source>
</evidence>
<sequence length="86" mass="9811">MFTGYSGPKGFSSGAFRAYNRTQEMNHGDLFYTIDNDPYLFYDLDNLSLIKPSGNVVFHINDKEARNNSGSFKAILEVYSEANKHY</sequence>
<reference evidence="1" key="1">
    <citation type="submission" date="2023-07" db="EMBL/GenBank/DDBJ databases">
        <title>Two novel species in the genus Flavivirga.</title>
        <authorList>
            <person name="Kwon K."/>
        </authorList>
    </citation>
    <scope>NUCLEOTIDE SEQUENCE</scope>
    <source>
        <strain evidence="1">KACC 14157</strain>
    </source>
</reference>
<keyword evidence="2" id="KW-1185">Reference proteome</keyword>
<dbReference type="Proteomes" id="UP001176891">
    <property type="component" value="Unassembled WGS sequence"/>
</dbReference>
<comment type="caution">
    <text evidence="1">The sequence shown here is derived from an EMBL/GenBank/DDBJ whole genome shotgun (WGS) entry which is preliminary data.</text>
</comment>
<evidence type="ECO:0000313" key="1">
    <source>
        <dbReference type="EMBL" id="MDO5988486.1"/>
    </source>
</evidence>
<protein>
    <submittedName>
        <fullName evidence="1">Uncharacterized protein</fullName>
    </submittedName>
</protein>
<accession>A0ABT8X3E8</accession>
<organism evidence="1 2">
    <name type="scientific">Flavivirga amylovorans</name>
    <dbReference type="NCBI Taxonomy" id="870486"/>
    <lineage>
        <taxon>Bacteria</taxon>
        <taxon>Pseudomonadati</taxon>
        <taxon>Bacteroidota</taxon>
        <taxon>Flavobacteriia</taxon>
        <taxon>Flavobacteriales</taxon>
        <taxon>Flavobacteriaceae</taxon>
        <taxon>Flavivirga</taxon>
    </lineage>
</organism>
<proteinExistence type="predicted"/>
<dbReference type="Gene3D" id="2.60.120.430">
    <property type="entry name" value="Galactose-binding lectin"/>
    <property type="match status" value="1"/>
</dbReference>
<gene>
    <name evidence="1" type="ORF">Q4Q39_13820</name>
</gene>
<dbReference type="RefSeq" id="WP_303283100.1">
    <property type="nucleotide sequence ID" value="NZ_BAABCZ010000009.1"/>
</dbReference>
<dbReference type="EMBL" id="JAUOEM010000004">
    <property type="protein sequence ID" value="MDO5988486.1"/>
    <property type="molecule type" value="Genomic_DNA"/>
</dbReference>